<dbReference type="InterPro" id="IPR001753">
    <property type="entry name" value="Enoyl-CoA_hydra/iso"/>
</dbReference>
<accession>A0A6M3ZT20</accession>
<dbReference type="CDD" id="cd06558">
    <property type="entry name" value="crotonase-like"/>
    <property type="match status" value="1"/>
</dbReference>
<dbReference type="InterPro" id="IPR029045">
    <property type="entry name" value="ClpP/crotonase-like_dom_sf"/>
</dbReference>
<dbReference type="Gene3D" id="3.90.226.10">
    <property type="entry name" value="2-enoyl-CoA Hydratase, Chain A, domain 1"/>
    <property type="match status" value="1"/>
</dbReference>
<sequence>MSDLEHYRNRFANIRFERHDNILQMSLHTDGGPLQWGALDGSIHTQLGEAFREVADDAGNRVVILTGSGDAFCVGMNPAEIPRDPTAANWPRLQREGRRMLMNLLDIEVPVIGVFNGPAYIHAELVALSDIVLAADTAEIADLAHFVFGVAPGDGAHIVWPMLLGPNRGRYFLLTGQRLTAVEAQHLGVVGEVLAPQQVMDRAWQLARQIALQPTAALHATRTTLTQALKRRMLDELGYGLALEGLALIATHTPQS</sequence>
<gene>
    <name evidence="1" type="ORF">C798_15175</name>
</gene>
<name>A0A6M3ZT20_9BURK</name>
<dbReference type="PANTHER" id="PTHR43459:SF1">
    <property type="entry name" value="EG:BACN32G11.4 PROTEIN"/>
    <property type="match status" value="1"/>
</dbReference>
<dbReference type="Pfam" id="PF00378">
    <property type="entry name" value="ECH_1"/>
    <property type="match status" value="1"/>
</dbReference>
<evidence type="ECO:0000313" key="1">
    <source>
        <dbReference type="EMBL" id="QJQ01531.1"/>
    </source>
</evidence>
<dbReference type="RefSeq" id="WP_017450402.1">
    <property type="nucleotide sequence ID" value="NZ_CP008956.1"/>
</dbReference>
<organism evidence="1 2">
    <name type="scientific">Herbaspirillum rubrisubalbicans Os34</name>
    <dbReference type="NCBI Taxonomy" id="1235827"/>
    <lineage>
        <taxon>Bacteria</taxon>
        <taxon>Pseudomonadati</taxon>
        <taxon>Pseudomonadota</taxon>
        <taxon>Betaproteobacteria</taxon>
        <taxon>Burkholderiales</taxon>
        <taxon>Oxalobacteraceae</taxon>
        <taxon>Herbaspirillum</taxon>
    </lineage>
</organism>
<dbReference type="EMBL" id="CP008956">
    <property type="protein sequence ID" value="QJQ01531.1"/>
    <property type="molecule type" value="Genomic_DNA"/>
</dbReference>
<evidence type="ECO:0000313" key="2">
    <source>
        <dbReference type="Proteomes" id="UP000501648"/>
    </source>
</evidence>
<dbReference type="Proteomes" id="UP000501648">
    <property type="component" value="Chromosome"/>
</dbReference>
<proteinExistence type="predicted"/>
<dbReference type="GO" id="GO:0016853">
    <property type="term" value="F:isomerase activity"/>
    <property type="evidence" value="ECO:0007669"/>
    <property type="project" value="UniProtKB-KW"/>
</dbReference>
<dbReference type="AlphaFoldDB" id="A0A6M3ZT20"/>
<reference evidence="1 2" key="1">
    <citation type="journal article" date="2012" name="J. Bacteriol.">
        <title>Genome sequence of the pathogenic Herbaspirillum seropedicae strain Os34, isolated from rice roots.</title>
        <authorList>
            <person name="Ye W."/>
            <person name="Ye S."/>
            <person name="Liu J."/>
            <person name="Chang S."/>
            <person name="Chen M."/>
            <person name="Zhu B."/>
            <person name="Guo L."/>
            <person name="An Q."/>
        </authorList>
    </citation>
    <scope>NUCLEOTIDE SEQUENCE [LARGE SCALE GENOMIC DNA]</scope>
    <source>
        <strain evidence="1 2">Os34</strain>
    </source>
</reference>
<keyword evidence="1" id="KW-0413">Isomerase</keyword>
<dbReference type="SUPFAM" id="SSF52096">
    <property type="entry name" value="ClpP/crotonase"/>
    <property type="match status" value="1"/>
</dbReference>
<dbReference type="PANTHER" id="PTHR43459">
    <property type="entry name" value="ENOYL-COA HYDRATASE"/>
    <property type="match status" value="1"/>
</dbReference>
<protein>
    <submittedName>
        <fullName evidence="1">Enoyl-CoA hydratase/isomerase family protein</fullName>
    </submittedName>
</protein>